<keyword evidence="7" id="KW-0539">Nucleus</keyword>
<feature type="binding site" evidence="7">
    <location>
        <position position="14"/>
    </location>
    <ligand>
        <name>ATP</name>
        <dbReference type="ChEBI" id="CHEBI:30616"/>
    </ligand>
</feature>
<dbReference type="EMBL" id="JARBJD010000009">
    <property type="protein sequence ID" value="KAK2962752.1"/>
    <property type="molecule type" value="Genomic_DNA"/>
</dbReference>
<organism evidence="8 9">
    <name type="scientific">Blattamonas nauphoetae</name>
    <dbReference type="NCBI Taxonomy" id="2049346"/>
    <lineage>
        <taxon>Eukaryota</taxon>
        <taxon>Metamonada</taxon>
        <taxon>Preaxostyla</taxon>
        <taxon>Oxymonadida</taxon>
        <taxon>Blattamonas</taxon>
    </lineage>
</organism>
<reference evidence="8 9" key="1">
    <citation type="journal article" date="2022" name="bioRxiv">
        <title>Genomics of Preaxostyla Flagellates Illuminates Evolutionary Transitions and the Path Towards Mitochondrial Loss.</title>
        <authorList>
            <person name="Novak L.V.F."/>
            <person name="Treitli S.C."/>
            <person name="Pyrih J."/>
            <person name="Halakuc P."/>
            <person name="Pipaliya S.V."/>
            <person name="Vacek V."/>
            <person name="Brzon O."/>
            <person name="Soukal P."/>
            <person name="Eme L."/>
            <person name="Dacks J.B."/>
            <person name="Karnkowska A."/>
            <person name="Elias M."/>
            <person name="Hampl V."/>
        </authorList>
    </citation>
    <scope>NUCLEOTIDE SEQUENCE [LARGE SCALE GENOMIC DNA]</scope>
    <source>
        <strain evidence="8">NAU3</strain>
        <tissue evidence="8">Gut</tissue>
    </source>
</reference>
<dbReference type="Gene3D" id="3.40.50.300">
    <property type="entry name" value="P-loop containing nucleotide triphosphate hydrolases"/>
    <property type="match status" value="1"/>
</dbReference>
<comment type="subunit">
    <text evidence="7">Interacts with small ribosomal subunit protein uS11. Not a structural component of 43S pre-ribosomes, but transiently interacts with them by binding to uS11.</text>
</comment>
<dbReference type="Proteomes" id="UP001281761">
    <property type="component" value="Unassembled WGS sequence"/>
</dbReference>
<comment type="similarity">
    <text evidence="7">Belongs to the adenylate kinase family. AK6 subfamily.</text>
</comment>
<dbReference type="InterPro" id="IPR020618">
    <property type="entry name" value="Adenyl_kinase_AK6"/>
</dbReference>
<keyword evidence="7" id="KW-0963">Cytoplasm</keyword>
<evidence type="ECO:0000313" key="8">
    <source>
        <dbReference type="EMBL" id="KAK2962752.1"/>
    </source>
</evidence>
<feature type="region of interest" description="LID" evidence="7">
    <location>
        <begin position="109"/>
        <end position="119"/>
    </location>
</feature>
<comment type="caution">
    <text evidence="7">Lacks conserved residue(s) required for the propagation of feature annotation.</text>
</comment>
<feature type="binding site" evidence="7">
    <location>
        <position position="12"/>
    </location>
    <ligand>
        <name>ATP</name>
        <dbReference type="ChEBI" id="CHEBI:30616"/>
    </ligand>
</feature>
<comment type="catalytic activity">
    <reaction evidence="7">
        <text>ATP + H2O = ADP + phosphate + H(+)</text>
        <dbReference type="Rhea" id="RHEA:13065"/>
        <dbReference type="ChEBI" id="CHEBI:15377"/>
        <dbReference type="ChEBI" id="CHEBI:15378"/>
        <dbReference type="ChEBI" id="CHEBI:30616"/>
        <dbReference type="ChEBI" id="CHEBI:43474"/>
        <dbReference type="ChEBI" id="CHEBI:456216"/>
    </reaction>
</comment>
<feature type="binding site" evidence="7">
    <location>
        <position position="15"/>
    </location>
    <ligand>
        <name>ATP</name>
        <dbReference type="ChEBI" id="CHEBI:30616"/>
    </ligand>
</feature>
<evidence type="ECO:0000256" key="4">
    <source>
        <dbReference type="ARBA" id="ARBA00022741"/>
    </source>
</evidence>
<name>A0ABQ9YG72_9EUKA</name>
<dbReference type="SUPFAM" id="SSF52540">
    <property type="entry name" value="P-loop containing nucleoside triphosphate hydrolases"/>
    <property type="match status" value="1"/>
</dbReference>
<keyword evidence="5 7" id="KW-0418">Kinase</keyword>
<comment type="caution">
    <text evidence="8">The sequence shown here is derived from an EMBL/GenBank/DDBJ whole genome shotgun (WGS) entry which is preliminary data.</text>
</comment>
<feature type="binding site" evidence="7">
    <location>
        <position position="13"/>
    </location>
    <ligand>
        <name>ATP</name>
        <dbReference type="ChEBI" id="CHEBI:30616"/>
    </ligand>
</feature>
<dbReference type="GO" id="GO:0004017">
    <property type="term" value="F:AMP kinase activity"/>
    <property type="evidence" value="ECO:0007669"/>
    <property type="project" value="UniProtKB-EC"/>
</dbReference>
<gene>
    <name evidence="8" type="ORF">BLNAU_2185</name>
</gene>
<evidence type="ECO:0000256" key="5">
    <source>
        <dbReference type="ARBA" id="ARBA00022777"/>
    </source>
</evidence>
<evidence type="ECO:0000256" key="3">
    <source>
        <dbReference type="ARBA" id="ARBA00022679"/>
    </source>
</evidence>
<protein>
    <recommendedName>
        <fullName evidence="7">Adenylate kinase isoenzyme 6 homolog</fullName>
        <shortName evidence="7">AK6</shortName>
        <ecNumber evidence="7">2.7.4.3</ecNumber>
    </recommendedName>
    <alternativeName>
        <fullName evidence="7">Dual activity adenylate kinase/ATPase</fullName>
        <shortName evidence="7">AK/ATPase</shortName>
    </alternativeName>
</protein>
<keyword evidence="4 7" id="KW-0547">Nucleotide-binding</keyword>
<evidence type="ECO:0000256" key="1">
    <source>
        <dbReference type="ARBA" id="ARBA00022517"/>
    </source>
</evidence>
<dbReference type="PANTHER" id="PTHR12595:SF0">
    <property type="entry name" value="ADENYLATE KINASE ISOENZYME 6"/>
    <property type="match status" value="1"/>
</dbReference>
<proteinExistence type="inferred from homology"/>
<comment type="catalytic activity">
    <reaction evidence="7">
        <text>AMP + ATP = 2 ADP</text>
        <dbReference type="Rhea" id="RHEA:12973"/>
        <dbReference type="ChEBI" id="CHEBI:30616"/>
        <dbReference type="ChEBI" id="CHEBI:456215"/>
        <dbReference type="ChEBI" id="CHEBI:456216"/>
        <dbReference type="EC" id="2.7.4.3"/>
    </reaction>
</comment>
<dbReference type="PANTHER" id="PTHR12595">
    <property type="entry name" value="POS9-ACTIVATING FACTOR FAP7-RELATED"/>
    <property type="match status" value="1"/>
</dbReference>
<feature type="binding site" evidence="7">
    <location>
        <position position="110"/>
    </location>
    <ligand>
        <name>ATP</name>
        <dbReference type="ChEBI" id="CHEBI:30616"/>
    </ligand>
</feature>
<dbReference type="PRINTS" id="PR01100">
    <property type="entry name" value="SHIKIMTKNASE"/>
</dbReference>
<comment type="function">
    <text evidence="7">Broad-specificity nucleoside monophosphate (NMP) kinase that catalyzes the reversible transfer of the terminal phosphate group between nucleoside triphosphates and monophosphates. Has also ATPase activity. Involved in the late cytoplasmic maturation steps of the 40S ribosomal particles, specifically 18S rRNA maturation. While NMP activity is not required for ribosome maturation, ATPase activity is. Associates transiently with small ribosomal subunit protein uS11. ATP hydrolysis breaks the interaction with uS11. May temporarily remove uS11 from the ribosome to enable a conformational change of the ribosomal RNA that is needed for the final maturation step of the small ribosomal subunit. Its NMP activity may have a role in nuclear energy homeostasis.</text>
</comment>
<keyword evidence="9" id="KW-1185">Reference proteome</keyword>
<evidence type="ECO:0000256" key="6">
    <source>
        <dbReference type="ARBA" id="ARBA00022840"/>
    </source>
</evidence>
<evidence type="ECO:0000256" key="7">
    <source>
        <dbReference type="HAMAP-Rule" id="MF_03173"/>
    </source>
</evidence>
<dbReference type="EC" id="2.7.4.3" evidence="7"/>
<evidence type="ECO:0000256" key="2">
    <source>
        <dbReference type="ARBA" id="ARBA00022552"/>
    </source>
</evidence>
<keyword evidence="3 7" id="KW-0808">Transferase</keyword>
<dbReference type="HAMAP" id="MF_00039">
    <property type="entry name" value="Adenylate_kinase_AK6"/>
    <property type="match status" value="1"/>
</dbReference>
<sequence length="171" mass="20036">MNILVTGTPGTGKTTLCQRLSEQLHLNYLHFGSYARNIPVLQDLWNEQIQCYDLDDEAENMIMDEMEPLMEQGRCIVEHHDARPFPERWFGLVIILRSSTEQLFDRLSSRHYSQEKVQENIQAEIFNICKEQAEESYSPSIILELQSNTLDDFNSNVDLIQQWLSSHQFQQ</sequence>
<comment type="subcellular location">
    <subcellularLocation>
        <location evidence="7">Cytoplasm</location>
    </subcellularLocation>
    <subcellularLocation>
        <location evidence="7">Nucleus</location>
    </subcellularLocation>
</comment>
<dbReference type="Pfam" id="PF13238">
    <property type="entry name" value="AAA_18"/>
    <property type="match status" value="1"/>
</dbReference>
<dbReference type="InterPro" id="IPR027417">
    <property type="entry name" value="P-loop_NTPase"/>
</dbReference>
<keyword evidence="2 7" id="KW-0698">rRNA processing</keyword>
<keyword evidence="1 7" id="KW-0690">Ribosome biogenesis</keyword>
<feature type="binding site" evidence="7">
    <location>
        <position position="10"/>
    </location>
    <ligand>
        <name>ATP</name>
        <dbReference type="ChEBI" id="CHEBI:30616"/>
    </ligand>
</feature>
<keyword evidence="6 7" id="KW-0067">ATP-binding</keyword>
<accession>A0ABQ9YG72</accession>
<evidence type="ECO:0000313" key="9">
    <source>
        <dbReference type="Proteomes" id="UP001281761"/>
    </source>
</evidence>